<feature type="transmembrane region" description="Helical" evidence="1">
    <location>
        <begin position="46"/>
        <end position="67"/>
    </location>
</feature>
<protein>
    <recommendedName>
        <fullName evidence="4">DUF4190 domain-containing protein</fullName>
    </recommendedName>
</protein>
<sequence>MLICLIALTWTSDAGGWVMTTLGVTSAALAIDSGIRRKREFRTIGVLAVLGTALGMLGTAICLWTVAASFGSGMPAAPHLDFGPFGVQEGAPNAPVEVGASQERLLPYTETTPVDGGCAAGTTCWAWDILPGEACAIAVAHVGFADAVDGAAVMRETRTLADLVPGETRRLVIEDDGHHPALAGIERIVCSP</sequence>
<keyword evidence="1" id="KW-0472">Membrane</keyword>
<accession>A0ABN2QC33</accession>
<keyword evidence="1" id="KW-1133">Transmembrane helix</keyword>
<comment type="caution">
    <text evidence="2">The sequence shown here is derived from an EMBL/GenBank/DDBJ whole genome shotgun (WGS) entry which is preliminary data.</text>
</comment>
<dbReference type="RefSeq" id="WP_157413253.1">
    <property type="nucleotide sequence ID" value="NZ_BAAAMK010000002.1"/>
</dbReference>
<evidence type="ECO:0000313" key="3">
    <source>
        <dbReference type="Proteomes" id="UP001499954"/>
    </source>
</evidence>
<dbReference type="EMBL" id="BAAAMK010000002">
    <property type="protein sequence ID" value="GAA1948974.1"/>
    <property type="molecule type" value="Genomic_DNA"/>
</dbReference>
<organism evidence="2 3">
    <name type="scientific">Agromyces allii</name>
    <dbReference type="NCBI Taxonomy" id="393607"/>
    <lineage>
        <taxon>Bacteria</taxon>
        <taxon>Bacillati</taxon>
        <taxon>Actinomycetota</taxon>
        <taxon>Actinomycetes</taxon>
        <taxon>Micrococcales</taxon>
        <taxon>Microbacteriaceae</taxon>
        <taxon>Agromyces</taxon>
    </lineage>
</organism>
<evidence type="ECO:0000256" key="1">
    <source>
        <dbReference type="SAM" id="Phobius"/>
    </source>
</evidence>
<name>A0ABN2QC33_9MICO</name>
<dbReference type="Proteomes" id="UP001499954">
    <property type="component" value="Unassembled WGS sequence"/>
</dbReference>
<gene>
    <name evidence="2" type="ORF">GCM10009717_14100</name>
</gene>
<keyword evidence="3" id="KW-1185">Reference proteome</keyword>
<reference evidence="2 3" key="1">
    <citation type="journal article" date="2019" name="Int. J. Syst. Evol. Microbiol.">
        <title>The Global Catalogue of Microorganisms (GCM) 10K type strain sequencing project: providing services to taxonomists for standard genome sequencing and annotation.</title>
        <authorList>
            <consortium name="The Broad Institute Genomics Platform"/>
            <consortium name="The Broad Institute Genome Sequencing Center for Infectious Disease"/>
            <person name="Wu L."/>
            <person name="Ma J."/>
        </authorList>
    </citation>
    <scope>NUCLEOTIDE SEQUENCE [LARGE SCALE GENOMIC DNA]</scope>
    <source>
        <strain evidence="2 3">JCM 13584</strain>
    </source>
</reference>
<proteinExistence type="predicted"/>
<evidence type="ECO:0008006" key="4">
    <source>
        <dbReference type="Google" id="ProtNLM"/>
    </source>
</evidence>
<keyword evidence="1" id="KW-0812">Transmembrane</keyword>
<evidence type="ECO:0000313" key="2">
    <source>
        <dbReference type="EMBL" id="GAA1948974.1"/>
    </source>
</evidence>